<name>A0A414Y2K9_9BACT</name>
<accession>A0A414Y2K9</accession>
<evidence type="ECO:0000256" key="6">
    <source>
        <dbReference type="ARBA" id="ARBA00022833"/>
    </source>
</evidence>
<dbReference type="InterPro" id="IPR001365">
    <property type="entry name" value="A_deaminase_dom"/>
</dbReference>
<feature type="signal peptide" evidence="7">
    <location>
        <begin position="1"/>
        <end position="25"/>
    </location>
</feature>
<organism evidence="9 10">
    <name type="scientific">Parabacteroides merdae</name>
    <dbReference type="NCBI Taxonomy" id="46503"/>
    <lineage>
        <taxon>Bacteria</taxon>
        <taxon>Pseudomonadati</taxon>
        <taxon>Bacteroidota</taxon>
        <taxon>Bacteroidia</taxon>
        <taxon>Bacteroidales</taxon>
        <taxon>Tannerellaceae</taxon>
        <taxon>Parabacteroides</taxon>
    </lineage>
</organism>
<evidence type="ECO:0000256" key="1">
    <source>
        <dbReference type="ARBA" id="ARBA00001947"/>
    </source>
</evidence>
<dbReference type="InterPro" id="IPR006330">
    <property type="entry name" value="Ado/ade_deaminase"/>
</dbReference>
<feature type="domain" description="Adenosine deaminase" evidence="8">
    <location>
        <begin position="298"/>
        <end position="488"/>
    </location>
</feature>
<evidence type="ECO:0000313" key="10">
    <source>
        <dbReference type="Proteomes" id="UP000283732"/>
    </source>
</evidence>
<dbReference type="EC" id="3.5.4.4" evidence="3"/>
<evidence type="ECO:0000256" key="4">
    <source>
        <dbReference type="ARBA" id="ARBA00022723"/>
    </source>
</evidence>
<dbReference type="PANTHER" id="PTHR11409:SF43">
    <property type="entry name" value="ADENOSINE DEAMINASE"/>
    <property type="match status" value="1"/>
</dbReference>
<dbReference type="GO" id="GO:0046103">
    <property type="term" value="P:inosine biosynthetic process"/>
    <property type="evidence" value="ECO:0007669"/>
    <property type="project" value="TreeGrafter"/>
</dbReference>
<dbReference type="SUPFAM" id="SSF51556">
    <property type="entry name" value="Metallo-dependent hydrolases"/>
    <property type="match status" value="1"/>
</dbReference>
<protein>
    <recommendedName>
        <fullName evidence="3">adenosine deaminase</fullName>
        <ecNumber evidence="3">3.5.4.4</ecNumber>
    </recommendedName>
</protein>
<evidence type="ECO:0000259" key="8">
    <source>
        <dbReference type="Pfam" id="PF00962"/>
    </source>
</evidence>
<dbReference type="Pfam" id="PF00962">
    <property type="entry name" value="A_deaminase"/>
    <property type="match status" value="1"/>
</dbReference>
<dbReference type="GO" id="GO:0043103">
    <property type="term" value="P:hypoxanthine salvage"/>
    <property type="evidence" value="ECO:0007669"/>
    <property type="project" value="TreeGrafter"/>
</dbReference>
<dbReference type="PANTHER" id="PTHR11409">
    <property type="entry name" value="ADENOSINE DEAMINASE"/>
    <property type="match status" value="1"/>
</dbReference>
<comment type="similarity">
    <text evidence="2">Belongs to the metallo-dependent hydrolases superfamily. Adenosine and AMP deaminases family.</text>
</comment>
<dbReference type="GO" id="GO:0004000">
    <property type="term" value="F:adenosine deaminase activity"/>
    <property type="evidence" value="ECO:0007669"/>
    <property type="project" value="UniProtKB-ARBA"/>
</dbReference>
<keyword evidence="7" id="KW-0732">Signal</keyword>
<keyword evidence="5" id="KW-0378">Hydrolase</keyword>
<dbReference type="RefSeq" id="WP_122290949.1">
    <property type="nucleotide sequence ID" value="NZ_QRKC01000001.1"/>
</dbReference>
<reference evidence="9 10" key="1">
    <citation type="submission" date="2018-08" db="EMBL/GenBank/DDBJ databases">
        <title>A genome reference for cultivated species of the human gut microbiota.</title>
        <authorList>
            <person name="Zou Y."/>
            <person name="Xue W."/>
            <person name="Luo G."/>
        </authorList>
    </citation>
    <scope>NUCLEOTIDE SEQUENCE [LARGE SCALE GENOMIC DNA]</scope>
    <source>
        <strain evidence="9 10">AM16-50</strain>
    </source>
</reference>
<sequence length="509" mass="58018">MKNKLLYSCFILPFLCVFSIVTVYAQPDSVKVSEYFATIRNDENRLRQFFAEMPKGGDLHNHLTGAAYAESYFKFATEDGLWVDMATGKLYQPKDSTKGKEMLRLSPDMPNLHNTRMALIDKWSIRNFNPGKFPLGADEYFFGAFGLFNAVAGKHTVELMQELRKRAARENVQYLEIMLSSPGINAAKIDALCGNDFYVRYNDRLQKAILEDTERAKGREGTDKVLDEIFKEWEKIPAMSEWVDKYVAYIDSIDIHSTLSSGYDRAPVCYYQGYASRNAAPLVVYAQLYIAFKSCLRKESKLVGVNIVSAENSEIAMADYTAHMKMFHYLDKATGNRVKTSLHAGELTLGLVEPEEMCSHIREAVFVAGADRIGHGVDVAFEEGSISLLDAMRKRQIPVEINLTSNEFILGAKNDAHPFMLYRQADVPTVLSTDDPGILRTNLTQQYVLAAMRYGLGYYEIKQFVRNSIRFGFLPTEEKQALLKRVEKEFAAFEKMWRKNIETIKNWEE</sequence>
<dbReference type="Proteomes" id="UP000283732">
    <property type="component" value="Unassembled WGS sequence"/>
</dbReference>
<proteinExistence type="inferred from homology"/>
<evidence type="ECO:0000256" key="2">
    <source>
        <dbReference type="ARBA" id="ARBA00006676"/>
    </source>
</evidence>
<dbReference type="GO" id="GO:0006154">
    <property type="term" value="P:adenosine catabolic process"/>
    <property type="evidence" value="ECO:0007669"/>
    <property type="project" value="TreeGrafter"/>
</dbReference>
<comment type="cofactor">
    <cofactor evidence="1">
        <name>Zn(2+)</name>
        <dbReference type="ChEBI" id="CHEBI:29105"/>
    </cofactor>
</comment>
<dbReference type="GO" id="GO:0046872">
    <property type="term" value="F:metal ion binding"/>
    <property type="evidence" value="ECO:0007669"/>
    <property type="project" value="UniProtKB-KW"/>
</dbReference>
<comment type="caution">
    <text evidence="9">The sequence shown here is derived from an EMBL/GenBank/DDBJ whole genome shotgun (WGS) entry which is preliminary data.</text>
</comment>
<evidence type="ECO:0000256" key="3">
    <source>
        <dbReference type="ARBA" id="ARBA00012784"/>
    </source>
</evidence>
<dbReference type="GO" id="GO:0005829">
    <property type="term" value="C:cytosol"/>
    <property type="evidence" value="ECO:0007669"/>
    <property type="project" value="TreeGrafter"/>
</dbReference>
<dbReference type="EMBL" id="QRKC01000001">
    <property type="protein sequence ID" value="RHH80279.1"/>
    <property type="molecule type" value="Genomic_DNA"/>
</dbReference>
<feature type="chain" id="PRO_5019370795" description="adenosine deaminase" evidence="7">
    <location>
        <begin position="26"/>
        <end position="509"/>
    </location>
</feature>
<dbReference type="AlphaFoldDB" id="A0A414Y2K9"/>
<dbReference type="Gene3D" id="3.20.20.140">
    <property type="entry name" value="Metal-dependent hydrolases"/>
    <property type="match status" value="1"/>
</dbReference>
<evidence type="ECO:0000256" key="7">
    <source>
        <dbReference type="SAM" id="SignalP"/>
    </source>
</evidence>
<evidence type="ECO:0000256" key="5">
    <source>
        <dbReference type="ARBA" id="ARBA00022801"/>
    </source>
</evidence>
<evidence type="ECO:0000313" key="9">
    <source>
        <dbReference type="EMBL" id="RHH80279.1"/>
    </source>
</evidence>
<gene>
    <name evidence="9" type="ORF">DW191_03985</name>
</gene>
<keyword evidence="4" id="KW-0479">Metal-binding</keyword>
<keyword evidence="6" id="KW-0862">Zinc</keyword>
<dbReference type="InterPro" id="IPR032466">
    <property type="entry name" value="Metal_Hydrolase"/>
</dbReference>